<comment type="similarity">
    <text evidence="7">Belongs to the binding-protein-dependent transport system permease family.</text>
</comment>
<feature type="transmembrane region" description="Helical" evidence="7">
    <location>
        <begin position="36"/>
        <end position="58"/>
    </location>
</feature>
<keyword evidence="3" id="KW-1003">Cell membrane</keyword>
<sequence length="304" mass="33366">MSTLMPARPRSAPAREWRRRPAPARAGRHRFDVYRVVSRVLIALLVIVQVYPLLWLFLSSVRTESDFASSSPFSLPASFTLDNFARAFDHADLGQYILNSLMVTLGADALIVVCGLMGAYALQVLGFRFSNAVRALFLLGIVVPVQIALVPLFIDYAQVGLLDTHLAMMIPLAGFGLPMSLYLFSSFFSYIPREIYEAASLDGAGPYRIFARITLPMSVNTIVTVVMVNSIFIWNDFVFANTFVLSEGLKTIPVGLQNYIGAMGKTDWTATFAGVCVTVTPLLLVFLVLNKAMIYGLESGATKG</sequence>
<dbReference type="Gene3D" id="1.10.3720.10">
    <property type="entry name" value="MetI-like"/>
    <property type="match status" value="1"/>
</dbReference>
<evidence type="ECO:0000256" key="7">
    <source>
        <dbReference type="RuleBase" id="RU363032"/>
    </source>
</evidence>
<evidence type="ECO:0000313" key="11">
    <source>
        <dbReference type="Proteomes" id="UP000463951"/>
    </source>
</evidence>
<feature type="compositionally biased region" description="Low complexity" evidence="8">
    <location>
        <begin position="1"/>
        <end position="14"/>
    </location>
</feature>
<evidence type="ECO:0000259" key="9">
    <source>
        <dbReference type="PROSITE" id="PS50928"/>
    </source>
</evidence>
<dbReference type="PANTHER" id="PTHR43744">
    <property type="entry name" value="ABC TRANSPORTER PERMEASE PROTEIN MG189-RELATED-RELATED"/>
    <property type="match status" value="1"/>
</dbReference>
<evidence type="ECO:0000256" key="6">
    <source>
        <dbReference type="ARBA" id="ARBA00023136"/>
    </source>
</evidence>
<feature type="transmembrane region" description="Helical" evidence="7">
    <location>
        <begin position="96"/>
        <end position="120"/>
    </location>
</feature>
<feature type="transmembrane region" description="Helical" evidence="7">
    <location>
        <begin position="132"/>
        <end position="154"/>
    </location>
</feature>
<evidence type="ECO:0000256" key="8">
    <source>
        <dbReference type="SAM" id="MobiDB-lite"/>
    </source>
</evidence>
<dbReference type="InterPro" id="IPR000515">
    <property type="entry name" value="MetI-like"/>
</dbReference>
<dbReference type="PANTHER" id="PTHR43744:SF12">
    <property type="entry name" value="ABC TRANSPORTER PERMEASE PROTEIN MG189-RELATED"/>
    <property type="match status" value="1"/>
</dbReference>
<protein>
    <submittedName>
        <fullName evidence="10">ABC transporter permease</fullName>
    </submittedName>
</protein>
<dbReference type="AlphaFoldDB" id="A0A499UG05"/>
<dbReference type="Proteomes" id="UP000463951">
    <property type="component" value="Chromosome"/>
</dbReference>
<gene>
    <name evidence="10" type="ORF">SSPO_021700</name>
</gene>
<evidence type="ECO:0000313" key="10">
    <source>
        <dbReference type="EMBL" id="BBJ39452.1"/>
    </source>
</evidence>
<feature type="transmembrane region" description="Helical" evidence="7">
    <location>
        <begin position="209"/>
        <end position="234"/>
    </location>
</feature>
<feature type="transmembrane region" description="Helical" evidence="7">
    <location>
        <begin position="166"/>
        <end position="188"/>
    </location>
</feature>
<evidence type="ECO:0000256" key="3">
    <source>
        <dbReference type="ARBA" id="ARBA00022475"/>
    </source>
</evidence>
<evidence type="ECO:0000256" key="2">
    <source>
        <dbReference type="ARBA" id="ARBA00022448"/>
    </source>
</evidence>
<name>A0A499UG05_9ACTN</name>
<proteinExistence type="inferred from homology"/>
<dbReference type="GO" id="GO:0055085">
    <property type="term" value="P:transmembrane transport"/>
    <property type="evidence" value="ECO:0007669"/>
    <property type="project" value="InterPro"/>
</dbReference>
<dbReference type="PROSITE" id="PS50928">
    <property type="entry name" value="ABC_TM1"/>
    <property type="match status" value="1"/>
</dbReference>
<feature type="domain" description="ABC transmembrane type-1" evidence="9">
    <location>
        <begin position="97"/>
        <end position="289"/>
    </location>
</feature>
<dbReference type="EMBL" id="AP019620">
    <property type="protein sequence ID" value="BBJ39452.1"/>
    <property type="molecule type" value="Genomic_DNA"/>
</dbReference>
<keyword evidence="4 7" id="KW-0812">Transmembrane</keyword>
<dbReference type="GO" id="GO:0005886">
    <property type="term" value="C:plasma membrane"/>
    <property type="evidence" value="ECO:0007669"/>
    <property type="project" value="UniProtKB-SubCell"/>
</dbReference>
<comment type="subcellular location">
    <subcellularLocation>
        <location evidence="1 7">Cell membrane</location>
        <topology evidence="1 7">Multi-pass membrane protein</topology>
    </subcellularLocation>
</comment>
<dbReference type="CDD" id="cd06261">
    <property type="entry name" value="TM_PBP2"/>
    <property type="match status" value="1"/>
</dbReference>
<dbReference type="SUPFAM" id="SSF161098">
    <property type="entry name" value="MetI-like"/>
    <property type="match status" value="1"/>
</dbReference>
<reference evidence="10 11" key="1">
    <citation type="journal article" date="2020" name="Int. J. Syst. Evol. Microbiol.">
        <title>Reclassification of Streptomyces castelarensis and Streptomyces sporoclivatus as later heterotypic synonyms of Streptomyces antimycoticus.</title>
        <authorList>
            <person name="Komaki H."/>
            <person name="Tamura T."/>
        </authorList>
    </citation>
    <scope>NUCLEOTIDE SEQUENCE [LARGE SCALE GENOMIC DNA]</scope>
    <source>
        <strain evidence="10 11">NBRC 100767</strain>
    </source>
</reference>
<keyword evidence="5 7" id="KW-1133">Transmembrane helix</keyword>
<keyword evidence="6 7" id="KW-0472">Membrane</keyword>
<evidence type="ECO:0000256" key="5">
    <source>
        <dbReference type="ARBA" id="ARBA00022989"/>
    </source>
</evidence>
<feature type="region of interest" description="Disordered" evidence="8">
    <location>
        <begin position="1"/>
        <end position="21"/>
    </location>
</feature>
<dbReference type="Pfam" id="PF00528">
    <property type="entry name" value="BPD_transp_1"/>
    <property type="match status" value="1"/>
</dbReference>
<organism evidence="10 11">
    <name type="scientific">Streptomyces antimycoticus</name>
    <dbReference type="NCBI Taxonomy" id="68175"/>
    <lineage>
        <taxon>Bacteria</taxon>
        <taxon>Bacillati</taxon>
        <taxon>Actinomycetota</taxon>
        <taxon>Actinomycetes</taxon>
        <taxon>Kitasatosporales</taxon>
        <taxon>Streptomycetaceae</taxon>
        <taxon>Streptomyces</taxon>
        <taxon>Streptomyces violaceusniger group</taxon>
    </lineage>
</organism>
<feature type="transmembrane region" description="Helical" evidence="7">
    <location>
        <begin position="268"/>
        <end position="289"/>
    </location>
</feature>
<evidence type="ECO:0000256" key="1">
    <source>
        <dbReference type="ARBA" id="ARBA00004651"/>
    </source>
</evidence>
<keyword evidence="2 7" id="KW-0813">Transport</keyword>
<accession>A0A499UG05</accession>
<dbReference type="InterPro" id="IPR035906">
    <property type="entry name" value="MetI-like_sf"/>
</dbReference>
<evidence type="ECO:0000256" key="4">
    <source>
        <dbReference type="ARBA" id="ARBA00022692"/>
    </source>
</evidence>